<reference evidence="2" key="1">
    <citation type="journal article" date="2020" name="Stud. Mycol.">
        <title>101 Dothideomycetes genomes: a test case for predicting lifestyles and emergence of pathogens.</title>
        <authorList>
            <person name="Haridas S."/>
            <person name="Albert R."/>
            <person name="Binder M."/>
            <person name="Bloem J."/>
            <person name="Labutti K."/>
            <person name="Salamov A."/>
            <person name="Andreopoulos B."/>
            <person name="Baker S."/>
            <person name="Barry K."/>
            <person name="Bills G."/>
            <person name="Bluhm B."/>
            <person name="Cannon C."/>
            <person name="Castanera R."/>
            <person name="Culley D."/>
            <person name="Daum C."/>
            <person name="Ezra D."/>
            <person name="Gonzalez J."/>
            <person name="Henrissat B."/>
            <person name="Kuo A."/>
            <person name="Liang C."/>
            <person name="Lipzen A."/>
            <person name="Lutzoni F."/>
            <person name="Magnuson J."/>
            <person name="Mondo S."/>
            <person name="Nolan M."/>
            <person name="Ohm R."/>
            <person name="Pangilinan J."/>
            <person name="Park H.-J."/>
            <person name="Ramirez L."/>
            <person name="Alfaro M."/>
            <person name="Sun H."/>
            <person name="Tritt A."/>
            <person name="Yoshinaga Y."/>
            <person name="Zwiers L.-H."/>
            <person name="Turgeon B."/>
            <person name="Goodwin S."/>
            <person name="Spatafora J."/>
            <person name="Crous P."/>
            <person name="Grigoriev I."/>
        </authorList>
    </citation>
    <scope>NUCLEOTIDE SEQUENCE</scope>
    <source>
        <strain evidence="2">ATCC 36951</strain>
    </source>
</reference>
<gene>
    <name evidence="2" type="ORF">M409DRAFT_56978</name>
</gene>
<feature type="compositionally biased region" description="Polar residues" evidence="1">
    <location>
        <begin position="17"/>
        <end position="29"/>
    </location>
</feature>
<protein>
    <submittedName>
        <fullName evidence="2">Uncharacterized protein</fullName>
    </submittedName>
</protein>
<accession>A0A6A6CEK9</accession>
<organism evidence="2 3">
    <name type="scientific">Zasmidium cellare ATCC 36951</name>
    <dbReference type="NCBI Taxonomy" id="1080233"/>
    <lineage>
        <taxon>Eukaryota</taxon>
        <taxon>Fungi</taxon>
        <taxon>Dikarya</taxon>
        <taxon>Ascomycota</taxon>
        <taxon>Pezizomycotina</taxon>
        <taxon>Dothideomycetes</taxon>
        <taxon>Dothideomycetidae</taxon>
        <taxon>Mycosphaerellales</taxon>
        <taxon>Mycosphaerellaceae</taxon>
        <taxon>Zasmidium</taxon>
    </lineage>
</organism>
<dbReference type="RefSeq" id="XP_033664755.1">
    <property type="nucleotide sequence ID" value="XM_033813469.1"/>
</dbReference>
<dbReference type="EMBL" id="ML993606">
    <property type="protein sequence ID" value="KAF2163866.1"/>
    <property type="molecule type" value="Genomic_DNA"/>
</dbReference>
<name>A0A6A6CEK9_ZASCE</name>
<dbReference type="GeneID" id="54566741"/>
<feature type="compositionally biased region" description="Basic residues" evidence="1">
    <location>
        <begin position="37"/>
        <end position="48"/>
    </location>
</feature>
<proteinExistence type="predicted"/>
<feature type="compositionally biased region" description="Low complexity" evidence="1">
    <location>
        <begin position="65"/>
        <end position="120"/>
    </location>
</feature>
<feature type="region of interest" description="Disordered" evidence="1">
    <location>
        <begin position="1"/>
        <end position="120"/>
    </location>
</feature>
<evidence type="ECO:0000313" key="3">
    <source>
        <dbReference type="Proteomes" id="UP000799537"/>
    </source>
</evidence>
<keyword evidence="3" id="KW-1185">Reference proteome</keyword>
<dbReference type="AlphaFoldDB" id="A0A6A6CEK9"/>
<evidence type="ECO:0000256" key="1">
    <source>
        <dbReference type="SAM" id="MobiDB-lite"/>
    </source>
</evidence>
<dbReference type="Proteomes" id="UP000799537">
    <property type="component" value="Unassembled WGS sequence"/>
</dbReference>
<evidence type="ECO:0000313" key="2">
    <source>
        <dbReference type="EMBL" id="KAF2163866.1"/>
    </source>
</evidence>
<sequence length="193" mass="21472">MNCYPLPPSYTYKHSHSYSGYQPSYSTKSLHSDKSSTKSKPRWSRKSSKQAMPPSDDFEKGLMRTSQESRSCSTFSSSADSTKSRSTSTSSASGASSLRKPSVSTKSTKTNKSSDSNKSSRSWIKRIFVGDVDEDESEEDREAKRRERNAMWRNMSMGYESVHVYADVGEFIGRSGGWPGSMPATVSPFYNGL</sequence>